<dbReference type="NCBIfam" id="TIGR02246">
    <property type="entry name" value="SgcJ/EcaC family oxidoreductase"/>
    <property type="match status" value="1"/>
</dbReference>
<keyword evidence="1" id="KW-0732">Signal</keyword>
<feature type="chain" id="PRO_5028801900" evidence="1">
    <location>
        <begin position="25"/>
        <end position="153"/>
    </location>
</feature>
<comment type="caution">
    <text evidence="3">The sequence shown here is derived from an EMBL/GenBank/DDBJ whole genome shotgun (WGS) entry which is preliminary data.</text>
</comment>
<dbReference type="EMBL" id="JAAMRR010000100">
    <property type="protein sequence ID" value="NGX94031.1"/>
    <property type="molecule type" value="Genomic_DNA"/>
</dbReference>
<keyword evidence="4" id="KW-1185">Reference proteome</keyword>
<evidence type="ECO:0000259" key="2">
    <source>
        <dbReference type="Pfam" id="PF14534"/>
    </source>
</evidence>
<organism evidence="3 4">
    <name type="scientific">Candidatus Afipia apatlaquensis</name>
    <dbReference type="NCBI Taxonomy" id="2712852"/>
    <lineage>
        <taxon>Bacteria</taxon>
        <taxon>Pseudomonadati</taxon>
        <taxon>Pseudomonadota</taxon>
        <taxon>Alphaproteobacteria</taxon>
        <taxon>Hyphomicrobiales</taxon>
        <taxon>Nitrobacteraceae</taxon>
        <taxon>Afipia</taxon>
    </lineage>
</organism>
<sequence length="153" mass="16455">MRQLSLKLAACFYFFILGSHFASAGPAEDAAGVVTKWEKAFNAGEVDDIVRMYTTEATLFGTLSPSISSGPEPLKAYFAASAKNRTQVKLVDVSTVTKLSDSAFVLAGIYEFSGTRADGQSFSAPARYSLVVVDSGGQWRIAHQHSSPRPKPQ</sequence>
<dbReference type="Proteomes" id="UP000480266">
    <property type="component" value="Unassembled WGS sequence"/>
</dbReference>
<dbReference type="InterPro" id="IPR032710">
    <property type="entry name" value="NTF2-like_dom_sf"/>
</dbReference>
<dbReference type="InterPro" id="IPR027843">
    <property type="entry name" value="DUF4440"/>
</dbReference>
<proteinExistence type="predicted"/>
<accession>A0A7C9VJ56</accession>
<dbReference type="InterPro" id="IPR011944">
    <property type="entry name" value="Steroid_delta5-4_isomerase"/>
</dbReference>
<evidence type="ECO:0000313" key="3">
    <source>
        <dbReference type="EMBL" id="NGX94031.1"/>
    </source>
</evidence>
<evidence type="ECO:0000313" key="4">
    <source>
        <dbReference type="Proteomes" id="UP000480266"/>
    </source>
</evidence>
<protein>
    <submittedName>
        <fullName evidence="3">SgcJ/EcaC family oxidoreductase</fullName>
    </submittedName>
</protein>
<evidence type="ECO:0000256" key="1">
    <source>
        <dbReference type="SAM" id="SignalP"/>
    </source>
</evidence>
<reference evidence="3" key="1">
    <citation type="submission" date="2020-02" db="EMBL/GenBank/DDBJ databases">
        <title>Draft genome sequence of Candidatus Afipia apatlaquensis IBT-C3, a potential strain for decolorization of textile dyes.</title>
        <authorList>
            <person name="Sanchez-Reyes A."/>
            <person name="Breton-Deval L."/>
            <person name="Mangelson H."/>
            <person name="Sanchez-Flores A."/>
        </authorList>
    </citation>
    <scope>NUCLEOTIDE SEQUENCE [LARGE SCALE GENOMIC DNA]</scope>
    <source>
        <strain evidence="3">IBT-C3</strain>
    </source>
</reference>
<dbReference type="AlphaFoldDB" id="A0A7C9VJ56"/>
<dbReference type="Pfam" id="PF14534">
    <property type="entry name" value="DUF4440"/>
    <property type="match status" value="1"/>
</dbReference>
<gene>
    <name evidence="3" type="ORF">G4V63_01880</name>
</gene>
<dbReference type="SUPFAM" id="SSF54427">
    <property type="entry name" value="NTF2-like"/>
    <property type="match status" value="1"/>
</dbReference>
<feature type="domain" description="DUF4440" evidence="2">
    <location>
        <begin position="33"/>
        <end position="141"/>
    </location>
</feature>
<feature type="signal peptide" evidence="1">
    <location>
        <begin position="1"/>
        <end position="24"/>
    </location>
</feature>
<name>A0A7C9VJ56_9BRAD</name>
<dbReference type="Gene3D" id="3.10.450.50">
    <property type="match status" value="1"/>
</dbReference>